<gene>
    <name evidence="2" type="ordered locus">AALP_Aa3g279900</name>
</gene>
<keyword evidence="1" id="KW-1133">Transmembrane helix</keyword>
<dbReference type="EMBL" id="CM002871">
    <property type="protein sequence ID" value="KFK39721.1"/>
    <property type="molecule type" value="Genomic_DNA"/>
</dbReference>
<sequence>MRHSCSRWDFTYLSSTLVLALLNLVRCCLAVATLLSLVFLIVSRKKYLITYTLLAS</sequence>
<name>A0A087HC69_ARAAL</name>
<dbReference type="AlphaFoldDB" id="A0A087HC69"/>
<evidence type="ECO:0000313" key="3">
    <source>
        <dbReference type="Proteomes" id="UP000029120"/>
    </source>
</evidence>
<accession>A0A087HC69</accession>
<evidence type="ECO:0000256" key="1">
    <source>
        <dbReference type="SAM" id="Phobius"/>
    </source>
</evidence>
<protein>
    <submittedName>
        <fullName evidence="2">Uncharacterized protein</fullName>
    </submittedName>
</protein>
<organism evidence="2 3">
    <name type="scientific">Arabis alpina</name>
    <name type="common">Alpine rock-cress</name>
    <dbReference type="NCBI Taxonomy" id="50452"/>
    <lineage>
        <taxon>Eukaryota</taxon>
        <taxon>Viridiplantae</taxon>
        <taxon>Streptophyta</taxon>
        <taxon>Embryophyta</taxon>
        <taxon>Tracheophyta</taxon>
        <taxon>Spermatophyta</taxon>
        <taxon>Magnoliopsida</taxon>
        <taxon>eudicotyledons</taxon>
        <taxon>Gunneridae</taxon>
        <taxon>Pentapetalae</taxon>
        <taxon>rosids</taxon>
        <taxon>malvids</taxon>
        <taxon>Brassicales</taxon>
        <taxon>Brassicaceae</taxon>
        <taxon>Arabideae</taxon>
        <taxon>Arabis</taxon>
    </lineage>
</organism>
<feature type="transmembrane region" description="Helical" evidence="1">
    <location>
        <begin position="20"/>
        <end position="42"/>
    </location>
</feature>
<keyword evidence="1" id="KW-0812">Transmembrane</keyword>
<proteinExistence type="predicted"/>
<keyword evidence="3" id="KW-1185">Reference proteome</keyword>
<reference evidence="3" key="1">
    <citation type="journal article" date="2015" name="Nat. Plants">
        <title>Genome expansion of Arabis alpina linked with retrotransposition and reduced symmetric DNA methylation.</title>
        <authorList>
            <person name="Willing E.M."/>
            <person name="Rawat V."/>
            <person name="Mandakova T."/>
            <person name="Maumus F."/>
            <person name="James G.V."/>
            <person name="Nordstroem K.J."/>
            <person name="Becker C."/>
            <person name="Warthmann N."/>
            <person name="Chica C."/>
            <person name="Szarzynska B."/>
            <person name="Zytnicki M."/>
            <person name="Albani M.C."/>
            <person name="Kiefer C."/>
            <person name="Bergonzi S."/>
            <person name="Castaings L."/>
            <person name="Mateos J.L."/>
            <person name="Berns M.C."/>
            <person name="Bujdoso N."/>
            <person name="Piofczyk T."/>
            <person name="de Lorenzo L."/>
            <person name="Barrero-Sicilia C."/>
            <person name="Mateos I."/>
            <person name="Piednoel M."/>
            <person name="Hagmann J."/>
            <person name="Chen-Min-Tao R."/>
            <person name="Iglesias-Fernandez R."/>
            <person name="Schuster S.C."/>
            <person name="Alonso-Blanco C."/>
            <person name="Roudier F."/>
            <person name="Carbonero P."/>
            <person name="Paz-Ares J."/>
            <person name="Davis S.J."/>
            <person name="Pecinka A."/>
            <person name="Quesneville H."/>
            <person name="Colot V."/>
            <person name="Lysak M.A."/>
            <person name="Weigel D."/>
            <person name="Coupland G."/>
            <person name="Schneeberger K."/>
        </authorList>
    </citation>
    <scope>NUCLEOTIDE SEQUENCE [LARGE SCALE GENOMIC DNA]</scope>
    <source>
        <strain evidence="3">cv. Pajares</strain>
    </source>
</reference>
<keyword evidence="1" id="KW-0472">Membrane</keyword>
<dbReference type="Gramene" id="KFK39721">
    <property type="protein sequence ID" value="KFK39721"/>
    <property type="gene ID" value="AALP_AA3G279900"/>
</dbReference>
<evidence type="ECO:0000313" key="2">
    <source>
        <dbReference type="EMBL" id="KFK39721.1"/>
    </source>
</evidence>
<dbReference type="Proteomes" id="UP000029120">
    <property type="component" value="Chromosome 3"/>
</dbReference>